<dbReference type="SUPFAM" id="SSF53474">
    <property type="entry name" value="alpha/beta-Hydrolases"/>
    <property type="match status" value="1"/>
</dbReference>
<dbReference type="GO" id="GO:0006629">
    <property type="term" value="P:lipid metabolic process"/>
    <property type="evidence" value="ECO:0007669"/>
    <property type="project" value="InterPro"/>
</dbReference>
<accession>A0A0D7X5A5</accession>
<dbReference type="EMBL" id="JTHP01000008">
    <property type="protein sequence ID" value="KJD46409.1"/>
    <property type="molecule type" value="Genomic_DNA"/>
</dbReference>
<dbReference type="Proteomes" id="UP000032534">
    <property type="component" value="Unassembled WGS sequence"/>
</dbReference>
<dbReference type="PATRIC" id="fig|159743.3.peg.1380"/>
<sequence>MDISTRVNDKTYKIMSEIAYKDREPGKEVEELPGWRVMDSVNREDSGLAATTFYNEETKQAVIAYRGTETDDPQDLYNDATLALPEINRKINNSLDIHSDAYNEKMKEMDDTLGFTALNNWISEKEKSVDKALFGSSNQFYQAEDYAKDLQKKYKDYNFSLTGHSLGGGNAQYVSAYTGLTAVTFSAPSVISSLTTEYRHKAENGDFDHQITNFLHPGDIIASGAFGGYDLHVGSTYYVDSNYETANNGVGVKEKIDNTLSGPAYHKLEHYDFENGYISNPLYDPVTGERITESPRIPSDFNLMDTVDGWLHQLGQTLTQFQKAALVTAATSASAGTIQVMPEHLLAVAEKWKSNAQQCDADFQRVRVRLSRYMHTSQSRRLQPIVTQLDSSMTEFSQWYLQHTNEFLYYLQHKIEQFIQADSGS</sequence>
<evidence type="ECO:0000313" key="2">
    <source>
        <dbReference type="Proteomes" id="UP000032534"/>
    </source>
</evidence>
<keyword evidence="2" id="KW-1185">Reference proteome</keyword>
<dbReference type="OrthoDB" id="6450827at2"/>
<dbReference type="AlphaFoldDB" id="A0A0D7X5A5"/>
<dbReference type="Pfam" id="PF26363">
    <property type="entry name" value="Phospholipase-like"/>
    <property type="match status" value="1"/>
</dbReference>
<evidence type="ECO:0000313" key="1">
    <source>
        <dbReference type="EMBL" id="KJD46409.1"/>
    </source>
</evidence>
<dbReference type="Gene3D" id="3.40.50.1820">
    <property type="entry name" value="alpha/beta hydrolase"/>
    <property type="match status" value="1"/>
</dbReference>
<gene>
    <name evidence="1" type="ORF">QD47_06335</name>
</gene>
<dbReference type="RefSeq" id="WP_044645328.1">
    <property type="nucleotide sequence ID" value="NZ_JTHP01000008.1"/>
</dbReference>
<comment type="caution">
    <text evidence="1">The sequence shown here is derived from an EMBL/GenBank/DDBJ whole genome shotgun (WGS) entry which is preliminary data.</text>
</comment>
<reference evidence="1 2" key="1">
    <citation type="submission" date="2014-11" db="EMBL/GenBank/DDBJ databases">
        <title>Draft Genome Sequences of Paenibacillus polymyxa NRRL B-30509 and Paenibacillus terrae NRRL B-30644, Strains from a Poultry Environment that Produce Tridecaptin A and Paenicidins.</title>
        <authorList>
            <person name="van Belkum M.J."/>
            <person name="Lohans C.T."/>
            <person name="Vederas J.C."/>
        </authorList>
    </citation>
    <scope>NUCLEOTIDE SEQUENCE [LARGE SCALE GENOMIC DNA]</scope>
    <source>
        <strain evidence="1 2">NRRL B-30644</strain>
    </source>
</reference>
<dbReference type="InterPro" id="IPR029058">
    <property type="entry name" value="AB_hydrolase_fold"/>
</dbReference>
<organism evidence="1 2">
    <name type="scientific">Paenibacillus terrae</name>
    <dbReference type="NCBI Taxonomy" id="159743"/>
    <lineage>
        <taxon>Bacteria</taxon>
        <taxon>Bacillati</taxon>
        <taxon>Bacillota</taxon>
        <taxon>Bacilli</taxon>
        <taxon>Bacillales</taxon>
        <taxon>Paenibacillaceae</taxon>
        <taxon>Paenibacillus</taxon>
    </lineage>
</organism>
<name>A0A0D7X5A5_9BACL</name>
<proteinExistence type="predicted"/>
<protein>
    <submittedName>
        <fullName evidence="1">Uncharacterized protein</fullName>
    </submittedName>
</protein>